<comment type="caution">
    <text evidence="1">The sequence shown here is derived from an EMBL/GenBank/DDBJ whole genome shotgun (WGS) entry which is preliminary data.</text>
</comment>
<organism evidence="1 2">
    <name type="scientific">Candidatus Enterocola intestinipullorum</name>
    <dbReference type="NCBI Taxonomy" id="2840783"/>
    <lineage>
        <taxon>Bacteria</taxon>
        <taxon>Pseudomonadati</taxon>
        <taxon>Bacteroidota</taxon>
        <taxon>Bacteroidia</taxon>
        <taxon>Bacteroidales</taxon>
        <taxon>Candidatus Enterocola</taxon>
    </lineage>
</organism>
<name>A0A9D9EIV2_9BACT</name>
<evidence type="ECO:0008006" key="3">
    <source>
        <dbReference type="Google" id="ProtNLM"/>
    </source>
</evidence>
<evidence type="ECO:0000313" key="2">
    <source>
        <dbReference type="Proteomes" id="UP000823637"/>
    </source>
</evidence>
<dbReference type="AlphaFoldDB" id="A0A9D9EIV2"/>
<gene>
    <name evidence="1" type="ORF">IAC32_05905</name>
</gene>
<dbReference type="Gene3D" id="3.40.50.2000">
    <property type="entry name" value="Glycogen Phosphorylase B"/>
    <property type="match status" value="1"/>
</dbReference>
<reference evidence="1" key="1">
    <citation type="submission" date="2020-10" db="EMBL/GenBank/DDBJ databases">
        <authorList>
            <person name="Gilroy R."/>
        </authorList>
    </citation>
    <scope>NUCLEOTIDE SEQUENCE</scope>
    <source>
        <strain evidence="1">D3-1215</strain>
    </source>
</reference>
<dbReference type="Proteomes" id="UP000823637">
    <property type="component" value="Unassembled WGS sequence"/>
</dbReference>
<protein>
    <recommendedName>
        <fullName evidence="3">Glycosyltransferase</fullName>
    </recommendedName>
</protein>
<dbReference type="SUPFAM" id="SSF53756">
    <property type="entry name" value="UDP-Glycosyltransferase/glycogen phosphorylase"/>
    <property type="match status" value="1"/>
</dbReference>
<dbReference type="EMBL" id="JADIMR010000088">
    <property type="protein sequence ID" value="MBO8447260.1"/>
    <property type="molecule type" value="Genomic_DNA"/>
</dbReference>
<proteinExistence type="predicted"/>
<sequence length="348" mass="39863">MVAIIVPGNTWLFPYLGIFKTALERTGMDYEVVCWNREGLEENVAVSYSKPLPLNCSMPAKITGYAAYARYLEKTVSSRKYDKLIFLTPLVALFMRNFLRKHYYKRFWLDYRDMSWELKIKPWFDSLAGMAAGISVSSPAYRDLMPQSSVLCHNLDLDRLERALGENSPMKQASDKIVVSNIGYIRHFGQQKEIIDALANDNDIEIRFCGDGSSVEDLRAYVQDNGISNVSFSGRYVKDEEARLFEEADFANIYLPETKALLAAMSNRFYQCVLYGCLMIVNESSIQAGYVRDYGLGLCIKDCEGLAYKLKAFDRYNPEILNSRRCLLKKLSEEQQYFVSELTGFAKH</sequence>
<evidence type="ECO:0000313" key="1">
    <source>
        <dbReference type="EMBL" id="MBO8447260.1"/>
    </source>
</evidence>
<reference evidence="1" key="2">
    <citation type="journal article" date="2021" name="PeerJ">
        <title>Extensive microbial diversity within the chicken gut microbiome revealed by metagenomics and culture.</title>
        <authorList>
            <person name="Gilroy R."/>
            <person name="Ravi A."/>
            <person name="Getino M."/>
            <person name="Pursley I."/>
            <person name="Horton D.L."/>
            <person name="Alikhan N.F."/>
            <person name="Baker D."/>
            <person name="Gharbi K."/>
            <person name="Hall N."/>
            <person name="Watson M."/>
            <person name="Adriaenssens E.M."/>
            <person name="Foster-Nyarko E."/>
            <person name="Jarju S."/>
            <person name="Secka A."/>
            <person name="Antonio M."/>
            <person name="Oren A."/>
            <person name="Chaudhuri R.R."/>
            <person name="La Ragione R."/>
            <person name="Hildebrand F."/>
            <person name="Pallen M.J."/>
        </authorList>
    </citation>
    <scope>NUCLEOTIDE SEQUENCE</scope>
    <source>
        <strain evidence="1">D3-1215</strain>
    </source>
</reference>
<accession>A0A9D9EIV2</accession>